<reference evidence="3" key="1">
    <citation type="submission" date="2015-10" db="EMBL/GenBank/DDBJ databases">
        <authorList>
            <person name="Gilbert D.G."/>
        </authorList>
    </citation>
    <scope>NUCLEOTIDE SEQUENCE</scope>
</reference>
<dbReference type="InterPro" id="IPR024370">
    <property type="entry name" value="PBP_domain"/>
</dbReference>
<dbReference type="Gene3D" id="3.40.190.10">
    <property type="entry name" value="Periplasmic binding protein-like II"/>
    <property type="match status" value="2"/>
</dbReference>
<name>A0A160TX21_9ZZZZ</name>
<keyword evidence="1" id="KW-0732">Signal</keyword>
<evidence type="ECO:0000313" key="3">
    <source>
        <dbReference type="EMBL" id="CUS55478.1"/>
    </source>
</evidence>
<evidence type="ECO:0000256" key="1">
    <source>
        <dbReference type="ARBA" id="ARBA00022729"/>
    </source>
</evidence>
<dbReference type="EMBL" id="CZQD01000001">
    <property type="protein sequence ID" value="CUS55478.1"/>
    <property type="molecule type" value="Genomic_DNA"/>
</dbReference>
<dbReference type="InterPro" id="IPR050811">
    <property type="entry name" value="Phosphate_ABC_transporter"/>
</dbReference>
<sequence>MGIRPGANAPQPDVVRRSHDRMTARIGSILFPLVLLFSAACGRTDLSDLDTGDTIPPPPVSADGTHKIRIVGSSTVAPFATTVAERFGATTRYPTPIVETTGTGGGFKTFCQKIGPDRPSISDASRMITESEQALCAENGITEITALSVGFDGIVLANARQAPTLDLTKEEVFLALAAHIPDGQGGFRPNPYKNWSEISPDLPDEPIMVLGPPPTSGTRDAFTELGMEQGALALPELVALKQADPAAFRLRTHTIRTDGAWIDLGENDTAIIQSLIKTPTAVGVLGYSFLEQNGDRVKAAHLDGVPVTFEAIASGEYGLSRSMYIYVKNQNIPLVPGLTEFVQEFVSDRAMGPDGYLLEKGLIPLPDELRIAEQEVARQLETRVARE</sequence>
<gene>
    <name evidence="3" type="ORF">MGWOODY_Hyp1725</name>
</gene>
<dbReference type="SUPFAM" id="SSF53850">
    <property type="entry name" value="Periplasmic binding protein-like II"/>
    <property type="match status" value="1"/>
</dbReference>
<accession>A0A160TX21</accession>
<organism evidence="3">
    <name type="scientific">hydrothermal vent metagenome</name>
    <dbReference type="NCBI Taxonomy" id="652676"/>
    <lineage>
        <taxon>unclassified sequences</taxon>
        <taxon>metagenomes</taxon>
        <taxon>ecological metagenomes</taxon>
    </lineage>
</organism>
<proteinExistence type="predicted"/>
<dbReference type="PANTHER" id="PTHR30570:SF1">
    <property type="entry name" value="PHOSPHATE-BINDING PROTEIN PSTS"/>
    <property type="match status" value="1"/>
</dbReference>
<dbReference type="PANTHER" id="PTHR30570">
    <property type="entry name" value="PERIPLASMIC PHOSPHATE BINDING COMPONENT OF PHOSPHATE ABC TRANSPORTER"/>
    <property type="match status" value="1"/>
</dbReference>
<evidence type="ECO:0000259" key="2">
    <source>
        <dbReference type="Pfam" id="PF12849"/>
    </source>
</evidence>
<dbReference type="AlphaFoldDB" id="A0A160TX21"/>
<dbReference type="Pfam" id="PF12849">
    <property type="entry name" value="PBP_like_2"/>
    <property type="match status" value="1"/>
</dbReference>
<feature type="domain" description="PBP" evidence="2">
    <location>
        <begin position="62"/>
        <end position="349"/>
    </location>
</feature>
<protein>
    <submittedName>
        <fullName evidence="3">Phosphate ABC transporter, periplasmic phosphate-binding protein PstS (TC 3.A.1.7.1)</fullName>
    </submittedName>
</protein>